<keyword evidence="4" id="KW-1185">Reference proteome</keyword>
<protein>
    <submittedName>
        <fullName evidence="3">Uncharacterized protein</fullName>
    </submittedName>
</protein>
<evidence type="ECO:0000313" key="3">
    <source>
        <dbReference type="EMBL" id="KAK0552550.1"/>
    </source>
</evidence>
<proteinExistence type="predicted"/>
<feature type="compositionally biased region" description="Low complexity" evidence="1">
    <location>
        <begin position="598"/>
        <end position="613"/>
    </location>
</feature>
<feature type="compositionally biased region" description="Low complexity" evidence="1">
    <location>
        <begin position="565"/>
        <end position="585"/>
    </location>
</feature>
<keyword evidence="2" id="KW-0812">Transmembrane</keyword>
<evidence type="ECO:0000313" key="4">
    <source>
        <dbReference type="Proteomes" id="UP001176517"/>
    </source>
</evidence>
<evidence type="ECO:0000256" key="2">
    <source>
        <dbReference type="SAM" id="Phobius"/>
    </source>
</evidence>
<feature type="compositionally biased region" description="Gly residues" evidence="1">
    <location>
        <begin position="1005"/>
        <end position="1016"/>
    </location>
</feature>
<feature type="compositionally biased region" description="Polar residues" evidence="1">
    <location>
        <begin position="464"/>
        <end position="483"/>
    </location>
</feature>
<comment type="caution">
    <text evidence="3">The sequence shown here is derived from an EMBL/GenBank/DDBJ whole genome shotgun (WGS) entry which is preliminary data.</text>
</comment>
<feature type="region of interest" description="Disordered" evidence="1">
    <location>
        <begin position="896"/>
        <end position="1047"/>
    </location>
</feature>
<feature type="region of interest" description="Disordered" evidence="1">
    <location>
        <begin position="525"/>
        <end position="671"/>
    </location>
</feature>
<evidence type="ECO:0000256" key="1">
    <source>
        <dbReference type="SAM" id="MobiDB-lite"/>
    </source>
</evidence>
<feature type="region of interest" description="Disordered" evidence="1">
    <location>
        <begin position="1"/>
        <end position="47"/>
    </location>
</feature>
<feature type="compositionally biased region" description="Gly residues" evidence="1">
    <location>
        <begin position="949"/>
        <end position="973"/>
    </location>
</feature>
<organism evidence="3 4">
    <name type="scientific">Tilletia horrida</name>
    <dbReference type="NCBI Taxonomy" id="155126"/>
    <lineage>
        <taxon>Eukaryota</taxon>
        <taxon>Fungi</taxon>
        <taxon>Dikarya</taxon>
        <taxon>Basidiomycota</taxon>
        <taxon>Ustilaginomycotina</taxon>
        <taxon>Exobasidiomycetes</taxon>
        <taxon>Tilletiales</taxon>
        <taxon>Tilletiaceae</taxon>
        <taxon>Tilletia</taxon>
    </lineage>
</organism>
<feature type="compositionally biased region" description="Low complexity" evidence="1">
    <location>
        <begin position="847"/>
        <end position="858"/>
    </location>
</feature>
<dbReference type="Proteomes" id="UP001176517">
    <property type="component" value="Unassembled WGS sequence"/>
</dbReference>
<feature type="region of interest" description="Disordered" evidence="1">
    <location>
        <begin position="716"/>
        <end position="875"/>
    </location>
</feature>
<keyword evidence="2" id="KW-0472">Membrane</keyword>
<feature type="compositionally biased region" description="Basic and acidic residues" evidence="1">
    <location>
        <begin position="17"/>
        <end position="36"/>
    </location>
</feature>
<gene>
    <name evidence="3" type="ORF">OC846_002842</name>
</gene>
<feature type="compositionally biased region" description="Low complexity" evidence="1">
    <location>
        <begin position="1017"/>
        <end position="1026"/>
    </location>
</feature>
<feature type="compositionally biased region" description="Polar residues" evidence="1">
    <location>
        <begin position="992"/>
        <end position="1001"/>
    </location>
</feature>
<sequence>MAADSRRSSFPSSSSSQERRRRTDLNDEQSIREHSLAHRGAQQDPQPVATRGQMMENFLKGRANPNLSAPIEITAPVTCQPLNVTWPHIGKAPYTVMVTIEQWTTDILLLDDSYLSGIDPGQQILYQHMIPSFDFYDGNVNPHVVVSVTDSTGDVSNSSAILQVSNGTLTCAEAVAKVDFYIVVPDSSIPSQCQPWTLSWQHLDESPQTLVPPLSIFLLQAQVPPITIRVPDSVSSSRSNTSDPDGNWTFTLPVAGKKEFLTTMSDHGPLGSGGVLGLTSPGSDENSLDYCLTPQYLNNYAHSLPKPTRTISIRPSITPIIGGDAKGIPILISSGTTVTTGHIAYGNADLGPQTIYENSGSGSSGSGGGGSTGPLSTGALIGVVLGAGFFAGALLATLAWLFIRARRRDKMQYHSQYQQQAELDRINAKLQHPGSPPGSGPSGLQAGASTNEILDLDTAHRVNGSHSTGTPTTEMRQTFSDATPTEELSAHQARYGSPSVSTAAGRTGRGVGAAGGVTAAVGGMMSRLRPGGARNGSSDHADSFHSLHSLDGGSTAPLQTNPHQMGSYGSYSSSSMNTGPRTPGGVPRPGRRGGGAGTSSPTSPASASGSVPPFGRDSGGPASPGTDGSWFPDSSLPGSSTYNSSRRGGGAAGSRSGRGTGNGGTPNVVQHSDAGMIMFGDEEDEEGGGGVLVELPPQYDSINVRRSGNDAAAVAASSSGSRYGGGGTNTGSAPNSAGPAEASGSMGSSGLPNWFPHSPISGSGRDAGTPTGYGSADGTGGTGTTSNSSGDMLMAHMARTGSAGVPHQPSPLGAAFLESSASAPPAPSQQGRTTAAPAASTLPVSSAAAGMTATATGGDQPSSSSTANEKRPKLKLATPATAAASGLLEDLLRGAGAGPQYTLEGGAQGDGARIQHNHAIDVGEAEPEEWETIPPEVLRRRGVRRRNQGGDGGADSGGGEDGNSAGTGTGGTGFAPASAGTGPGTGTGGSLAFSSTGSNRPGATLGVGTGNAGGPGQSPLGQSPLGRADEEDEEVPDESEFWIVPRG</sequence>
<feature type="region of interest" description="Disordered" evidence="1">
    <location>
        <begin position="461"/>
        <end position="511"/>
    </location>
</feature>
<feature type="compositionally biased region" description="Gly residues" evidence="1">
    <location>
        <begin position="647"/>
        <end position="664"/>
    </location>
</feature>
<keyword evidence="2" id="KW-1133">Transmembrane helix</keyword>
<dbReference type="EMBL" id="JAPDMZ010000061">
    <property type="protein sequence ID" value="KAK0552550.1"/>
    <property type="molecule type" value="Genomic_DNA"/>
</dbReference>
<name>A0AAN6JYH5_9BASI</name>
<accession>A0AAN6JYH5</accession>
<feature type="transmembrane region" description="Helical" evidence="2">
    <location>
        <begin position="379"/>
        <end position="403"/>
    </location>
</feature>
<feature type="compositionally biased region" description="Acidic residues" evidence="1">
    <location>
        <begin position="1029"/>
        <end position="1040"/>
    </location>
</feature>
<dbReference type="AlphaFoldDB" id="A0AAN6JYH5"/>
<reference evidence="3" key="1">
    <citation type="journal article" date="2023" name="PhytoFront">
        <title>Draft Genome Resources of Seven Strains of Tilletia horrida, Causal Agent of Kernel Smut of Rice.</title>
        <authorList>
            <person name="Khanal S."/>
            <person name="Antony Babu S."/>
            <person name="Zhou X.G."/>
        </authorList>
    </citation>
    <scope>NUCLEOTIDE SEQUENCE</scope>
    <source>
        <strain evidence="3">TX6</strain>
    </source>
</reference>